<evidence type="ECO:0000313" key="3">
    <source>
        <dbReference type="Proteomes" id="UP000015105"/>
    </source>
</evidence>
<dbReference type="STRING" id="200361.A0A453H3I6"/>
<accession>A0A453H3I6</accession>
<evidence type="ECO:0000313" key="2">
    <source>
        <dbReference type="EnsemblPlants" id="AET4Gv20048800.1"/>
    </source>
</evidence>
<name>A0A453H3I6_AEGTS</name>
<dbReference type="EnsemblPlants" id="AET4Gv20048800.1">
    <property type="protein sequence ID" value="AET4Gv20048800.1"/>
    <property type="gene ID" value="AET4Gv20048800"/>
</dbReference>
<keyword evidence="3" id="KW-1185">Reference proteome</keyword>
<proteinExistence type="predicted"/>
<reference evidence="2" key="3">
    <citation type="journal article" date="2017" name="Nature">
        <title>Genome sequence of the progenitor of the wheat D genome Aegilops tauschii.</title>
        <authorList>
            <person name="Luo M.C."/>
            <person name="Gu Y.Q."/>
            <person name="Puiu D."/>
            <person name="Wang H."/>
            <person name="Twardziok S.O."/>
            <person name="Deal K.R."/>
            <person name="Huo N."/>
            <person name="Zhu T."/>
            <person name="Wang L."/>
            <person name="Wang Y."/>
            <person name="McGuire P.E."/>
            <person name="Liu S."/>
            <person name="Long H."/>
            <person name="Ramasamy R.K."/>
            <person name="Rodriguez J.C."/>
            <person name="Van S.L."/>
            <person name="Yuan L."/>
            <person name="Wang Z."/>
            <person name="Xia Z."/>
            <person name="Xiao L."/>
            <person name="Anderson O.D."/>
            <person name="Ouyang S."/>
            <person name="Liang Y."/>
            <person name="Zimin A.V."/>
            <person name="Pertea G."/>
            <person name="Qi P."/>
            <person name="Bennetzen J.L."/>
            <person name="Dai X."/>
            <person name="Dawson M.W."/>
            <person name="Muller H.G."/>
            <person name="Kugler K."/>
            <person name="Rivarola-Duarte L."/>
            <person name="Spannagl M."/>
            <person name="Mayer K.F.X."/>
            <person name="Lu F.H."/>
            <person name="Bevan M.W."/>
            <person name="Leroy P."/>
            <person name="Li P."/>
            <person name="You F.M."/>
            <person name="Sun Q."/>
            <person name="Liu Z."/>
            <person name="Lyons E."/>
            <person name="Wicker T."/>
            <person name="Salzberg S.L."/>
            <person name="Devos K.M."/>
            <person name="Dvorak J."/>
        </authorList>
    </citation>
    <scope>NUCLEOTIDE SEQUENCE [LARGE SCALE GENOMIC DNA]</scope>
    <source>
        <strain evidence="2">cv. AL8/78</strain>
    </source>
</reference>
<dbReference type="Gramene" id="AET4Gv20048800.1">
    <property type="protein sequence ID" value="AET4Gv20048800.1"/>
    <property type="gene ID" value="AET4Gv20048800"/>
</dbReference>
<reference evidence="3" key="1">
    <citation type="journal article" date="2014" name="Science">
        <title>Ancient hybridizations among the ancestral genomes of bread wheat.</title>
        <authorList>
            <consortium name="International Wheat Genome Sequencing Consortium,"/>
            <person name="Marcussen T."/>
            <person name="Sandve S.R."/>
            <person name="Heier L."/>
            <person name="Spannagl M."/>
            <person name="Pfeifer M."/>
            <person name="Jakobsen K.S."/>
            <person name="Wulff B.B."/>
            <person name="Steuernagel B."/>
            <person name="Mayer K.F."/>
            <person name="Olsen O.A."/>
        </authorList>
    </citation>
    <scope>NUCLEOTIDE SEQUENCE [LARGE SCALE GENOMIC DNA]</scope>
    <source>
        <strain evidence="3">cv. AL8/78</strain>
    </source>
</reference>
<feature type="domain" description="Reverse transcriptase" evidence="1">
    <location>
        <begin position="12"/>
        <end position="139"/>
    </location>
</feature>
<reference evidence="2" key="4">
    <citation type="submission" date="2019-03" db="UniProtKB">
        <authorList>
            <consortium name="EnsemblPlants"/>
        </authorList>
    </citation>
    <scope>IDENTIFICATION</scope>
</reference>
<reference evidence="2" key="5">
    <citation type="journal article" date="2021" name="G3 (Bethesda)">
        <title>Aegilops tauschii genome assembly Aet v5.0 features greater sequence contiguity and improved annotation.</title>
        <authorList>
            <person name="Wang L."/>
            <person name="Zhu T."/>
            <person name="Rodriguez J.C."/>
            <person name="Deal K.R."/>
            <person name="Dubcovsky J."/>
            <person name="McGuire P.E."/>
            <person name="Lux T."/>
            <person name="Spannagl M."/>
            <person name="Mayer K.F.X."/>
            <person name="Baldrich P."/>
            <person name="Meyers B.C."/>
            <person name="Huo N."/>
            <person name="Gu Y.Q."/>
            <person name="Zhou H."/>
            <person name="Devos K.M."/>
            <person name="Bennetzen J.L."/>
            <person name="Unver T."/>
            <person name="Budak H."/>
            <person name="Gulick P.J."/>
            <person name="Galiba G."/>
            <person name="Kalapos B."/>
            <person name="Nelson D.R."/>
            <person name="Li P."/>
            <person name="You F.M."/>
            <person name="Luo M.C."/>
            <person name="Dvorak J."/>
        </authorList>
    </citation>
    <scope>NUCLEOTIDE SEQUENCE [LARGE SCALE GENOMIC DNA]</scope>
    <source>
        <strain evidence="2">cv. AL8/78</strain>
    </source>
</reference>
<dbReference type="Pfam" id="PF00078">
    <property type="entry name" value="RVT_1"/>
    <property type="match status" value="1"/>
</dbReference>
<dbReference type="PANTHER" id="PTHR33116:SF86">
    <property type="entry name" value="REVERSE TRANSCRIPTASE DOMAIN-CONTAINING PROTEIN"/>
    <property type="match status" value="1"/>
</dbReference>
<evidence type="ECO:0000259" key="1">
    <source>
        <dbReference type="Pfam" id="PF00078"/>
    </source>
</evidence>
<sequence>GKVGFAHRWIDWIMTCVTSVRYSVRFNGTLLDSFAPSCGVRQGDPLSPFLFLFVADGLSAILRQRVEVGLITPIKICRRAPGISHLLFADDTPLFFEASRAQAEQVKSCLDLYASATGQLLNYNKCSIMFGEACPMNDQEDVRDVLSVTSIAFEEKYLGLPTPNGRMSKGRFQNLQMQLMKRLVQWGDGHLAQPGREVLIKSVAEALPVFVMGVFKLPYSVCDDLTVMVRNFYWGADQGKRKVHWKSWQKLQQPKSKGGAGFHDYRLFNQALLARQAWRLLTRLESSCARLLKSKYYPNGNLEDTVFSGNASSTWTAISHGLELLKKGLVWRVENGQSIRIWRDAWIPRPFSYMPISAQGACRYRWVSQLLRENGSWNINLLQQIFLPCDVHEIMKIRASPRLGDDLLAWGPTESGAFTLKSATLWPSTRRVD</sequence>
<dbReference type="PANTHER" id="PTHR33116">
    <property type="entry name" value="REVERSE TRANSCRIPTASE ZINC-BINDING DOMAIN-CONTAINING PROTEIN-RELATED-RELATED"/>
    <property type="match status" value="1"/>
</dbReference>
<dbReference type="AlphaFoldDB" id="A0A453H3I6"/>
<organism evidence="2 3">
    <name type="scientific">Aegilops tauschii subsp. strangulata</name>
    <name type="common">Goatgrass</name>
    <dbReference type="NCBI Taxonomy" id="200361"/>
    <lineage>
        <taxon>Eukaryota</taxon>
        <taxon>Viridiplantae</taxon>
        <taxon>Streptophyta</taxon>
        <taxon>Embryophyta</taxon>
        <taxon>Tracheophyta</taxon>
        <taxon>Spermatophyta</taxon>
        <taxon>Magnoliopsida</taxon>
        <taxon>Liliopsida</taxon>
        <taxon>Poales</taxon>
        <taxon>Poaceae</taxon>
        <taxon>BOP clade</taxon>
        <taxon>Pooideae</taxon>
        <taxon>Triticodae</taxon>
        <taxon>Triticeae</taxon>
        <taxon>Triticinae</taxon>
        <taxon>Aegilops</taxon>
    </lineage>
</organism>
<reference evidence="3" key="2">
    <citation type="journal article" date="2017" name="Nat. Plants">
        <title>The Aegilops tauschii genome reveals multiple impacts of transposons.</title>
        <authorList>
            <person name="Zhao G."/>
            <person name="Zou C."/>
            <person name="Li K."/>
            <person name="Wang K."/>
            <person name="Li T."/>
            <person name="Gao L."/>
            <person name="Zhang X."/>
            <person name="Wang H."/>
            <person name="Yang Z."/>
            <person name="Liu X."/>
            <person name="Jiang W."/>
            <person name="Mao L."/>
            <person name="Kong X."/>
            <person name="Jiao Y."/>
            <person name="Jia J."/>
        </authorList>
    </citation>
    <scope>NUCLEOTIDE SEQUENCE [LARGE SCALE GENOMIC DNA]</scope>
    <source>
        <strain evidence="3">cv. AL8/78</strain>
    </source>
</reference>
<dbReference type="InterPro" id="IPR000477">
    <property type="entry name" value="RT_dom"/>
</dbReference>
<protein>
    <recommendedName>
        <fullName evidence="1">Reverse transcriptase domain-containing protein</fullName>
    </recommendedName>
</protein>
<dbReference type="Proteomes" id="UP000015105">
    <property type="component" value="Chromosome 4D"/>
</dbReference>